<comment type="caution">
    <text evidence="3">The sequence shown here is derived from an EMBL/GenBank/DDBJ whole genome shotgun (WGS) entry which is preliminary data.</text>
</comment>
<protein>
    <submittedName>
        <fullName evidence="3">ABCG22 protein</fullName>
    </submittedName>
</protein>
<evidence type="ECO:0000313" key="3">
    <source>
        <dbReference type="EMBL" id="CAE7311116.1"/>
    </source>
</evidence>
<dbReference type="InterPro" id="IPR011990">
    <property type="entry name" value="TPR-like_helical_dom_sf"/>
</dbReference>
<evidence type="ECO:0000256" key="1">
    <source>
        <dbReference type="ARBA" id="ARBA00022737"/>
    </source>
</evidence>
<accession>A0A812NWZ0</accession>
<reference evidence="3" key="1">
    <citation type="submission" date="2021-02" db="EMBL/GenBank/DDBJ databases">
        <authorList>
            <person name="Dougan E. K."/>
            <person name="Rhodes N."/>
            <person name="Thang M."/>
            <person name="Chan C."/>
        </authorList>
    </citation>
    <scope>NUCLEOTIDE SEQUENCE</scope>
</reference>
<dbReference type="EMBL" id="CAJNJA010013030">
    <property type="protein sequence ID" value="CAE7311116.1"/>
    <property type="molecule type" value="Genomic_DNA"/>
</dbReference>
<dbReference type="Gene3D" id="1.25.40.10">
    <property type="entry name" value="Tetratricopeptide repeat domain"/>
    <property type="match status" value="1"/>
</dbReference>
<keyword evidence="1" id="KW-0677">Repeat</keyword>
<feature type="repeat" description="PPR" evidence="2">
    <location>
        <begin position="67"/>
        <end position="101"/>
    </location>
</feature>
<dbReference type="PROSITE" id="PS51375">
    <property type="entry name" value="PPR"/>
    <property type="match status" value="1"/>
</dbReference>
<evidence type="ECO:0000256" key="2">
    <source>
        <dbReference type="PROSITE-ProRule" id="PRU00708"/>
    </source>
</evidence>
<name>A0A812NWZ0_9DINO</name>
<dbReference type="PANTHER" id="PTHR47936">
    <property type="entry name" value="PPR_LONG DOMAIN-CONTAINING PROTEIN"/>
    <property type="match status" value="1"/>
</dbReference>
<organism evidence="3 4">
    <name type="scientific">Symbiodinium necroappetens</name>
    <dbReference type="NCBI Taxonomy" id="1628268"/>
    <lineage>
        <taxon>Eukaryota</taxon>
        <taxon>Sar</taxon>
        <taxon>Alveolata</taxon>
        <taxon>Dinophyceae</taxon>
        <taxon>Suessiales</taxon>
        <taxon>Symbiodiniaceae</taxon>
        <taxon>Symbiodinium</taxon>
    </lineage>
</organism>
<evidence type="ECO:0000313" key="4">
    <source>
        <dbReference type="Proteomes" id="UP000601435"/>
    </source>
</evidence>
<sequence>MRRSRHQPLALARSPANGKWPSPCCACSAANSDKLLYRASITACGKGLRWDLSLALLAESLSRQHFDSFTYCAAISACEKGFEWQRAVALFSEMASMKMQPDSIAYNALILALDRTFKWELALLWCLSALETGAADQGTLLGAIGALATSGQWEQSLQLLLLPVSSHLCWPDLDAYGHALLAAYRSEHPEVWRACLTMLMDMPRQRLHPGPSEFACAARICGRGKQWLEALALQWAASCKAQPLQEIDSAFTWAHEAASSSAPVDGAVVPLPI</sequence>
<dbReference type="Proteomes" id="UP000601435">
    <property type="component" value="Unassembled WGS sequence"/>
</dbReference>
<gene>
    <name evidence="3" type="primary">ABCG22</name>
    <name evidence="3" type="ORF">SNEC2469_LOCUS7740</name>
</gene>
<proteinExistence type="predicted"/>
<dbReference type="InterPro" id="IPR002885">
    <property type="entry name" value="PPR_rpt"/>
</dbReference>
<dbReference type="PANTHER" id="PTHR47936:SF1">
    <property type="entry name" value="PENTATRICOPEPTIDE REPEAT-CONTAINING PROTEIN GUN1, CHLOROPLASTIC"/>
    <property type="match status" value="1"/>
</dbReference>
<dbReference type="OrthoDB" id="445403at2759"/>
<dbReference type="NCBIfam" id="TIGR00756">
    <property type="entry name" value="PPR"/>
    <property type="match status" value="1"/>
</dbReference>
<dbReference type="AlphaFoldDB" id="A0A812NWZ0"/>
<keyword evidence="4" id="KW-1185">Reference proteome</keyword>